<evidence type="ECO:0000256" key="1">
    <source>
        <dbReference type="ARBA" id="ARBA00006739"/>
    </source>
</evidence>
<organism evidence="5 6">
    <name type="scientific">Aureibaculum algae</name>
    <dbReference type="NCBI Taxonomy" id="2584122"/>
    <lineage>
        <taxon>Bacteria</taxon>
        <taxon>Pseudomonadati</taxon>
        <taxon>Bacteroidota</taxon>
        <taxon>Flavobacteriia</taxon>
        <taxon>Flavobacteriales</taxon>
        <taxon>Flavobacteriaceae</taxon>
        <taxon>Aureibaculum</taxon>
    </lineage>
</organism>
<keyword evidence="3 5" id="KW-0808">Transferase</keyword>
<protein>
    <submittedName>
        <fullName evidence="5">Glycosyltransferase family 2 protein</fullName>
    </submittedName>
</protein>
<feature type="domain" description="Glycosyltransferase 2-like" evidence="4">
    <location>
        <begin position="5"/>
        <end position="181"/>
    </location>
</feature>
<gene>
    <name evidence="5" type="ORF">FF125_12575</name>
</gene>
<keyword evidence="2" id="KW-0328">Glycosyltransferase</keyword>
<dbReference type="PANTHER" id="PTHR43179:SF12">
    <property type="entry name" value="GALACTOFURANOSYLTRANSFERASE GLFT2"/>
    <property type="match status" value="1"/>
</dbReference>
<dbReference type="Proteomes" id="UP000306229">
    <property type="component" value="Chromosome"/>
</dbReference>
<dbReference type="Gene3D" id="3.90.550.10">
    <property type="entry name" value="Spore Coat Polysaccharide Biosynthesis Protein SpsA, Chain A"/>
    <property type="match status" value="1"/>
</dbReference>
<evidence type="ECO:0000259" key="4">
    <source>
        <dbReference type="Pfam" id="PF00535"/>
    </source>
</evidence>
<evidence type="ECO:0000256" key="2">
    <source>
        <dbReference type="ARBA" id="ARBA00022676"/>
    </source>
</evidence>
<dbReference type="Pfam" id="PF00535">
    <property type="entry name" value="Glycos_transf_2"/>
    <property type="match status" value="1"/>
</dbReference>
<dbReference type="SUPFAM" id="SSF53448">
    <property type="entry name" value="Nucleotide-diphospho-sugar transferases"/>
    <property type="match status" value="1"/>
</dbReference>
<proteinExistence type="inferred from homology"/>
<dbReference type="RefSeq" id="WP_138950092.1">
    <property type="nucleotide sequence ID" value="NZ_CP040749.1"/>
</dbReference>
<sequence length="333" mass="38338">MKIAVVILNWNGKQLLEQFLPAMLKYSEGEADIYVADNNSPDDSVAFVKQQFPTVKIIQNSENGGYAKGYNDALKHIDADIYALVNSDIEVTENWLKPIIAEFESSKDTVAIQPKILDFKDKSKFEYAGAGGGFIDFYGYPYCRGRLFSDVEEDKGQYNDNTGIFWASGACFFIRKEVYHQLNGFDEDFFAHYEEIDLCWRIKNEGYTIKYIGTSTVYHVGGATLNQANPKKTYLNFRNSLLSILKNVPKQYLIVVLLLRFILDGFAGIKFLTELRPGHTWAIVRAHFNFYGNIPKFLKKRRNTVNKSINYYQCKSIVWQHFALKRKTFSEID</sequence>
<accession>A0A5B7TSC9</accession>
<dbReference type="OrthoDB" id="9771846at2"/>
<reference evidence="5 6" key="1">
    <citation type="submission" date="2019-05" db="EMBL/GenBank/DDBJ databases">
        <title>Algicella ahnfeltiae gen. nov., sp. nov., a novel marine bacterium of the family Flavobacteriaceae isolated from a red alga.</title>
        <authorList>
            <person name="Nedashkovskaya O.I."/>
            <person name="Kukhlevskiy A.D."/>
            <person name="Kim S.-G."/>
            <person name="Zhukova N.V."/>
            <person name="Mikhailov V.V."/>
        </authorList>
    </citation>
    <scope>NUCLEOTIDE SEQUENCE [LARGE SCALE GENOMIC DNA]</scope>
    <source>
        <strain evidence="5 6">10Alg115</strain>
    </source>
</reference>
<dbReference type="InterPro" id="IPR001173">
    <property type="entry name" value="Glyco_trans_2-like"/>
</dbReference>
<dbReference type="EMBL" id="CP040749">
    <property type="protein sequence ID" value="QCX39230.1"/>
    <property type="molecule type" value="Genomic_DNA"/>
</dbReference>
<dbReference type="AlphaFoldDB" id="A0A5B7TSC9"/>
<evidence type="ECO:0000313" key="5">
    <source>
        <dbReference type="EMBL" id="QCX39230.1"/>
    </source>
</evidence>
<dbReference type="GO" id="GO:0016757">
    <property type="term" value="F:glycosyltransferase activity"/>
    <property type="evidence" value="ECO:0007669"/>
    <property type="project" value="UniProtKB-KW"/>
</dbReference>
<dbReference type="InterPro" id="IPR029044">
    <property type="entry name" value="Nucleotide-diphossugar_trans"/>
</dbReference>
<dbReference type="PANTHER" id="PTHR43179">
    <property type="entry name" value="RHAMNOSYLTRANSFERASE WBBL"/>
    <property type="match status" value="1"/>
</dbReference>
<evidence type="ECO:0000256" key="3">
    <source>
        <dbReference type="ARBA" id="ARBA00022679"/>
    </source>
</evidence>
<dbReference type="KEGG" id="fbe:FF125_12575"/>
<name>A0A5B7TSC9_9FLAO</name>
<keyword evidence="6" id="KW-1185">Reference proteome</keyword>
<evidence type="ECO:0000313" key="6">
    <source>
        <dbReference type="Proteomes" id="UP000306229"/>
    </source>
</evidence>
<dbReference type="CDD" id="cd04186">
    <property type="entry name" value="GT_2_like_c"/>
    <property type="match status" value="1"/>
</dbReference>
<comment type="similarity">
    <text evidence="1">Belongs to the glycosyltransferase 2 family.</text>
</comment>